<dbReference type="PANTHER" id="PTHR37841">
    <property type="entry name" value="GLR2918 PROTEIN"/>
    <property type="match status" value="1"/>
</dbReference>
<dbReference type="AlphaFoldDB" id="A0A2V3PW93"/>
<dbReference type="EMBL" id="QICL01000001">
    <property type="protein sequence ID" value="PXV69064.1"/>
    <property type="molecule type" value="Genomic_DNA"/>
</dbReference>
<name>A0A2V3PW93_9BACT</name>
<comment type="caution">
    <text evidence="2">The sequence shown here is derived from an EMBL/GenBank/DDBJ whole genome shotgun (WGS) entry which is preliminary data.</text>
</comment>
<dbReference type="PANTHER" id="PTHR37841:SF1">
    <property type="entry name" value="DUF3298 DOMAIN-CONTAINING PROTEIN"/>
    <property type="match status" value="1"/>
</dbReference>
<evidence type="ECO:0000256" key="1">
    <source>
        <dbReference type="SAM" id="SignalP"/>
    </source>
</evidence>
<dbReference type="OrthoDB" id="2485468at2"/>
<dbReference type="PROSITE" id="PS51257">
    <property type="entry name" value="PROKAR_LIPOPROTEIN"/>
    <property type="match status" value="1"/>
</dbReference>
<dbReference type="InterPro" id="IPR032774">
    <property type="entry name" value="WG_beta_rep"/>
</dbReference>
<dbReference type="RefSeq" id="WP_110309025.1">
    <property type="nucleotide sequence ID" value="NZ_QICL01000001.1"/>
</dbReference>
<sequence>MKNYCLYFLLISFILSGCRSKQLAVTDFVSMTSPVAFEGTYLNKGDTLSSLFNIGGSWGLKMRDSIQFITFKFNGKDTLKLSYLTDAGLQEKSYKGKLKNNFFEIHLEKKHIIIPPVFYLDRIDRLRIGTDDSTNLLIHKWYNLVGFCIFASAVDGGNEYTKRFTKFDIEKSEELTPFQEDGKWGYADRKHNLLIPPQFESVKIFSDGVARVKKDGKWGIIKQDGTVFVPFIYDKISEWDKVLSARNVSRNGKEGYINSDGEEFIPVIYDEIIRYTRNYEGGIMETRLNGKYGFASPKGVICPPVFDEVSYFTPHPFMNQTTDFPVSVVTYKGQPYLLDMEGYVYKYTYKYNRFKLKGAEFSVDQESKLSSFQLEK</sequence>
<organism evidence="2 3">
    <name type="scientific">Dysgonomonas alginatilytica</name>
    <dbReference type="NCBI Taxonomy" id="1605892"/>
    <lineage>
        <taxon>Bacteria</taxon>
        <taxon>Pseudomonadati</taxon>
        <taxon>Bacteroidota</taxon>
        <taxon>Bacteroidia</taxon>
        <taxon>Bacteroidales</taxon>
        <taxon>Dysgonomonadaceae</taxon>
        <taxon>Dysgonomonas</taxon>
    </lineage>
</organism>
<keyword evidence="1" id="KW-0732">Signal</keyword>
<dbReference type="Proteomes" id="UP000247973">
    <property type="component" value="Unassembled WGS sequence"/>
</dbReference>
<keyword evidence="3" id="KW-1185">Reference proteome</keyword>
<reference evidence="2 3" key="1">
    <citation type="submission" date="2018-03" db="EMBL/GenBank/DDBJ databases">
        <title>Genomic Encyclopedia of Archaeal and Bacterial Type Strains, Phase II (KMG-II): from individual species to whole genera.</title>
        <authorList>
            <person name="Goeker M."/>
        </authorList>
    </citation>
    <scope>NUCLEOTIDE SEQUENCE [LARGE SCALE GENOMIC DNA]</scope>
    <source>
        <strain evidence="2 3">DSM 100214</strain>
    </source>
</reference>
<dbReference type="Pfam" id="PF14903">
    <property type="entry name" value="WG_beta_rep"/>
    <property type="match status" value="2"/>
</dbReference>
<accession>A0A2V3PW93</accession>
<proteinExistence type="predicted"/>
<protein>
    <submittedName>
        <fullName evidence="2">WG repeat protein</fullName>
    </submittedName>
</protein>
<dbReference type="SUPFAM" id="SSF69360">
    <property type="entry name" value="Cell wall binding repeat"/>
    <property type="match status" value="1"/>
</dbReference>
<gene>
    <name evidence="2" type="ORF">CLV62_101333</name>
</gene>
<evidence type="ECO:0000313" key="2">
    <source>
        <dbReference type="EMBL" id="PXV69064.1"/>
    </source>
</evidence>
<feature type="chain" id="PRO_5016086575" evidence="1">
    <location>
        <begin position="25"/>
        <end position="376"/>
    </location>
</feature>
<feature type="signal peptide" evidence="1">
    <location>
        <begin position="1"/>
        <end position="24"/>
    </location>
</feature>
<evidence type="ECO:0000313" key="3">
    <source>
        <dbReference type="Proteomes" id="UP000247973"/>
    </source>
</evidence>